<accession>A0A501PCH7</accession>
<keyword evidence="1" id="KW-0812">Transmembrane</keyword>
<organism evidence="2 3">
    <name type="scientific">Emcibacter nanhaiensis</name>
    <dbReference type="NCBI Taxonomy" id="1505037"/>
    <lineage>
        <taxon>Bacteria</taxon>
        <taxon>Pseudomonadati</taxon>
        <taxon>Pseudomonadota</taxon>
        <taxon>Alphaproteobacteria</taxon>
        <taxon>Emcibacterales</taxon>
        <taxon>Emcibacteraceae</taxon>
        <taxon>Emcibacter</taxon>
    </lineage>
</organism>
<evidence type="ECO:0000313" key="2">
    <source>
        <dbReference type="EMBL" id="TPD57666.1"/>
    </source>
</evidence>
<protein>
    <submittedName>
        <fullName evidence="2">DUF983 domain-containing protein</fullName>
    </submittedName>
</protein>
<proteinExistence type="predicted"/>
<keyword evidence="1" id="KW-1133">Transmembrane helix</keyword>
<dbReference type="RefSeq" id="WP_139941981.1">
    <property type="nucleotide sequence ID" value="NZ_JBHSYP010000005.1"/>
</dbReference>
<keyword evidence="3" id="KW-1185">Reference proteome</keyword>
<feature type="transmembrane region" description="Helical" evidence="1">
    <location>
        <begin position="83"/>
        <end position="102"/>
    </location>
</feature>
<dbReference type="OrthoDB" id="9799456at2"/>
<dbReference type="AlphaFoldDB" id="A0A501PCH7"/>
<dbReference type="EMBL" id="VFIY01000018">
    <property type="protein sequence ID" value="TPD57666.1"/>
    <property type="molecule type" value="Genomic_DNA"/>
</dbReference>
<reference evidence="3" key="1">
    <citation type="submission" date="2019-06" db="EMBL/GenBank/DDBJ databases">
        <title>The complete genome of Emcibacter congregatus ZYLT.</title>
        <authorList>
            <person name="Zhao Z."/>
        </authorList>
    </citation>
    <scope>NUCLEOTIDE SEQUENCE [LARGE SCALE GENOMIC DNA]</scope>
    <source>
        <strain evidence="3">MCCC 1A06723</strain>
    </source>
</reference>
<evidence type="ECO:0000256" key="1">
    <source>
        <dbReference type="SAM" id="Phobius"/>
    </source>
</evidence>
<evidence type="ECO:0000313" key="3">
    <source>
        <dbReference type="Proteomes" id="UP000319148"/>
    </source>
</evidence>
<keyword evidence="1" id="KW-0472">Membrane</keyword>
<gene>
    <name evidence="2" type="ORF">FIV46_16290</name>
</gene>
<dbReference type="InterPro" id="IPR009325">
    <property type="entry name" value="DUF983"/>
</dbReference>
<dbReference type="Proteomes" id="UP000319148">
    <property type="component" value="Unassembled WGS sequence"/>
</dbReference>
<dbReference type="Pfam" id="PF06170">
    <property type="entry name" value="DUF983"/>
    <property type="match status" value="1"/>
</dbReference>
<feature type="transmembrane region" description="Helical" evidence="1">
    <location>
        <begin position="57"/>
        <end position="77"/>
    </location>
</feature>
<comment type="caution">
    <text evidence="2">The sequence shown here is derived from an EMBL/GenBank/DDBJ whole genome shotgun (WGS) entry which is preliminary data.</text>
</comment>
<name>A0A501PCH7_9PROT</name>
<sequence length="124" mass="13620">MTDPFLHTPVSPLKAGLGCKCPRCGEGRLFTGYLTLPERCPNCGLDYSPFDSADGPAVFIILILGFFIVALALLVEVKFSPPLWVHIVLWAPLTIIGSLAMLRPFKALMIALQYHFKAEEGKTD</sequence>